<name>A0A482XSK6_LAOST</name>
<evidence type="ECO:0000259" key="4">
    <source>
        <dbReference type="SMART" id="SM00382"/>
    </source>
</evidence>
<dbReference type="PANTHER" id="PTHR43146:SF1">
    <property type="entry name" value="CANCER-RELATED NUCLEOSIDE-TRIPHOSPHATASE"/>
    <property type="match status" value="1"/>
</dbReference>
<evidence type="ECO:0000256" key="1">
    <source>
        <dbReference type="ARBA" id="ARBA00022741"/>
    </source>
</evidence>
<keyword evidence="6" id="KW-1185">Reference proteome</keyword>
<evidence type="ECO:0000256" key="2">
    <source>
        <dbReference type="ARBA" id="ARBA00022801"/>
    </source>
</evidence>
<organism evidence="5 6">
    <name type="scientific">Laodelphax striatellus</name>
    <name type="common">Small brown planthopper</name>
    <name type="synonym">Delphax striatella</name>
    <dbReference type="NCBI Taxonomy" id="195883"/>
    <lineage>
        <taxon>Eukaryota</taxon>
        <taxon>Metazoa</taxon>
        <taxon>Ecdysozoa</taxon>
        <taxon>Arthropoda</taxon>
        <taxon>Hexapoda</taxon>
        <taxon>Insecta</taxon>
        <taxon>Pterygota</taxon>
        <taxon>Neoptera</taxon>
        <taxon>Paraneoptera</taxon>
        <taxon>Hemiptera</taxon>
        <taxon>Auchenorrhyncha</taxon>
        <taxon>Fulgoroidea</taxon>
        <taxon>Delphacidae</taxon>
        <taxon>Criomorphinae</taxon>
        <taxon>Laodelphax</taxon>
    </lineage>
</organism>
<keyword evidence="3" id="KW-0067">ATP-binding</keyword>
<dbReference type="InterPro" id="IPR003593">
    <property type="entry name" value="AAA+_ATPase"/>
</dbReference>
<dbReference type="Gene3D" id="3.40.50.300">
    <property type="entry name" value="P-loop containing nucleotide triphosphate hydrolases"/>
    <property type="match status" value="1"/>
</dbReference>
<sequence length="202" mass="22286">MDLLADKLKSPSIRQILLTGSPGVGKTTLVVSVCSVLSTSQISLKGFYTQESRIGSSRIGFDVITVDGKTRGILARKFHGDSAQRKPKVGPYEVELSSFESIALPALEMGSPSENKNSIMIIDEIGKMEMFSRQFEKRVREIFRDERCLVLATVPSVAKLPLVESLKALDSSFLIEVTRENRNELGACLTHALKVKLETQNK</sequence>
<proteinExistence type="predicted"/>
<dbReference type="PANTHER" id="PTHR43146">
    <property type="entry name" value="CANCER-RELATED NUCLEOSIDE-TRIPHOSPHATASE"/>
    <property type="match status" value="1"/>
</dbReference>
<keyword evidence="1" id="KW-0547">Nucleotide-binding</keyword>
<reference evidence="5 6" key="1">
    <citation type="journal article" date="2017" name="Gigascience">
        <title>Genome sequence of the small brown planthopper, Laodelphax striatellus.</title>
        <authorList>
            <person name="Zhu J."/>
            <person name="Jiang F."/>
            <person name="Wang X."/>
            <person name="Yang P."/>
            <person name="Bao Y."/>
            <person name="Zhao W."/>
            <person name="Wang W."/>
            <person name="Lu H."/>
            <person name="Wang Q."/>
            <person name="Cui N."/>
            <person name="Li J."/>
            <person name="Chen X."/>
            <person name="Luo L."/>
            <person name="Yu J."/>
            <person name="Kang L."/>
            <person name="Cui F."/>
        </authorList>
    </citation>
    <scope>NUCLEOTIDE SEQUENCE [LARGE SCALE GENOMIC DNA]</scope>
    <source>
        <strain evidence="5">Lst14</strain>
    </source>
</reference>
<protein>
    <recommendedName>
        <fullName evidence="4">AAA+ ATPase domain-containing protein</fullName>
    </recommendedName>
</protein>
<dbReference type="FunCoup" id="A0A482XSK6">
    <property type="interactions" value="719"/>
</dbReference>
<keyword evidence="2" id="KW-0378">Hydrolase</keyword>
<dbReference type="AlphaFoldDB" id="A0A482XSK6"/>
<dbReference type="InterPro" id="IPR004948">
    <property type="entry name" value="Nuc-triphosphatase_THEP1"/>
</dbReference>
<evidence type="ECO:0000313" key="6">
    <source>
        <dbReference type="Proteomes" id="UP000291343"/>
    </source>
</evidence>
<dbReference type="GO" id="GO:0017111">
    <property type="term" value="F:ribonucleoside triphosphate phosphatase activity"/>
    <property type="evidence" value="ECO:0007669"/>
    <property type="project" value="InterPro"/>
</dbReference>
<dbReference type="SMR" id="A0A482XSK6"/>
<dbReference type="InterPro" id="IPR027417">
    <property type="entry name" value="P-loop_NTPase"/>
</dbReference>
<dbReference type="GO" id="GO:0005524">
    <property type="term" value="F:ATP binding"/>
    <property type="evidence" value="ECO:0007669"/>
    <property type="project" value="UniProtKB-KW"/>
</dbReference>
<dbReference type="Pfam" id="PF03266">
    <property type="entry name" value="NTPase_1"/>
    <property type="match status" value="1"/>
</dbReference>
<dbReference type="Proteomes" id="UP000291343">
    <property type="component" value="Unassembled WGS sequence"/>
</dbReference>
<evidence type="ECO:0000256" key="3">
    <source>
        <dbReference type="ARBA" id="ARBA00022840"/>
    </source>
</evidence>
<accession>A0A482XSK6</accession>
<dbReference type="EMBL" id="QKKF02000897">
    <property type="protein sequence ID" value="RZF48826.1"/>
    <property type="molecule type" value="Genomic_DNA"/>
</dbReference>
<dbReference type="SUPFAM" id="SSF52540">
    <property type="entry name" value="P-loop containing nucleoside triphosphate hydrolases"/>
    <property type="match status" value="1"/>
</dbReference>
<dbReference type="STRING" id="195883.A0A482XSK6"/>
<dbReference type="SMART" id="SM00382">
    <property type="entry name" value="AAA"/>
    <property type="match status" value="1"/>
</dbReference>
<evidence type="ECO:0000313" key="5">
    <source>
        <dbReference type="EMBL" id="RZF48826.1"/>
    </source>
</evidence>
<dbReference type="InParanoid" id="A0A482XSK6"/>
<gene>
    <name evidence="5" type="ORF">LSTR_LSTR003206</name>
</gene>
<dbReference type="OrthoDB" id="446244at2759"/>
<feature type="domain" description="AAA+ ATPase" evidence="4">
    <location>
        <begin position="12"/>
        <end position="179"/>
    </location>
</feature>
<comment type="caution">
    <text evidence="5">The sequence shown here is derived from an EMBL/GenBank/DDBJ whole genome shotgun (WGS) entry which is preliminary data.</text>
</comment>